<organism evidence="1 2">
    <name type="scientific">Candidatus Desulfatibia vada</name>
    <dbReference type="NCBI Taxonomy" id="2841696"/>
    <lineage>
        <taxon>Bacteria</taxon>
        <taxon>Pseudomonadati</taxon>
        <taxon>Thermodesulfobacteriota</taxon>
        <taxon>Desulfobacteria</taxon>
        <taxon>Desulfobacterales</taxon>
        <taxon>Desulfobacterales incertae sedis</taxon>
        <taxon>Candidatus Desulfatibia</taxon>
    </lineage>
</organism>
<reference evidence="1 2" key="1">
    <citation type="submission" date="2020-08" db="EMBL/GenBank/DDBJ databases">
        <title>Bridging the membrane lipid divide: bacteria of the FCB group superphylum have the potential to synthesize archaeal ether lipids.</title>
        <authorList>
            <person name="Villanueva L."/>
            <person name="Von Meijenfeldt F.A.B."/>
            <person name="Westbye A.B."/>
            <person name="Yadav S."/>
            <person name="Hopmans E.C."/>
            <person name="Dutilh B.E."/>
            <person name="Sinninghe Damste J.S."/>
        </authorList>
    </citation>
    <scope>NUCLEOTIDE SEQUENCE [LARGE SCALE GENOMIC DNA]</scope>
    <source>
        <strain evidence="1">NIOZ-UU17</strain>
    </source>
</reference>
<dbReference type="AlphaFoldDB" id="A0A8J6TIV2"/>
<protein>
    <submittedName>
        <fullName evidence="1">Uncharacterized protein</fullName>
    </submittedName>
</protein>
<gene>
    <name evidence="1" type="ORF">H8D96_00775</name>
</gene>
<evidence type="ECO:0000313" key="2">
    <source>
        <dbReference type="Proteomes" id="UP000605201"/>
    </source>
</evidence>
<accession>A0A8J6TIV2</accession>
<dbReference type="EMBL" id="JACNIG010000041">
    <property type="protein sequence ID" value="MBC8430429.1"/>
    <property type="molecule type" value="Genomic_DNA"/>
</dbReference>
<evidence type="ECO:0000313" key="1">
    <source>
        <dbReference type="EMBL" id="MBC8430429.1"/>
    </source>
</evidence>
<dbReference type="Proteomes" id="UP000605201">
    <property type="component" value="Unassembled WGS sequence"/>
</dbReference>
<proteinExistence type="predicted"/>
<name>A0A8J6TIV2_9BACT</name>
<sequence>MIKEAIDKILELAKIETFAKGDRSYAKQKLVEITPPGFVSPEVLTLNTLSGMVDYLQSLDEEMQQKVFLQVNDFNSVSLLGLLQPENSNKRFTYARSQLAVSQFNFSQPTQPAWYDLENFVIALQSQFVQTNKIDELISHLSHLANETVVDVKDDSFSQSYQIKTGITTKSQVVVTNPITLRPHRTFSEIEQPASTCIFRLKSKGGMQCALFISDGGAWKLDAINNIKNWLKEQLPDITIIA</sequence>
<comment type="caution">
    <text evidence="1">The sequence shown here is derived from an EMBL/GenBank/DDBJ whole genome shotgun (WGS) entry which is preliminary data.</text>
</comment>